<dbReference type="SMR" id="A0A8T3BRZ1"/>
<gene>
    <name evidence="1" type="ORF">KFK09_006559</name>
</gene>
<name>A0A8T3BRZ1_DENNO</name>
<dbReference type="OrthoDB" id="1245115at2759"/>
<reference evidence="1" key="1">
    <citation type="journal article" date="2022" name="Front. Genet.">
        <title>Chromosome-Scale Assembly of the Dendrobium nobile Genome Provides Insights Into the Molecular Mechanism of the Biosynthesis of the Medicinal Active Ingredient of Dendrobium.</title>
        <authorList>
            <person name="Xu Q."/>
            <person name="Niu S.-C."/>
            <person name="Li K.-L."/>
            <person name="Zheng P.-J."/>
            <person name="Zhang X.-J."/>
            <person name="Jia Y."/>
            <person name="Liu Y."/>
            <person name="Niu Y.-X."/>
            <person name="Yu L.-H."/>
            <person name="Chen D.-F."/>
            <person name="Zhang G.-Q."/>
        </authorList>
    </citation>
    <scope>NUCLEOTIDE SEQUENCE</scope>
    <source>
        <tissue evidence="1">Leaf</tissue>
    </source>
</reference>
<sequence>MNLKSISFCFNHRENNEDLLMIFIDLEKAYDKVPREVIWRLLENKNVNNDYIQLIKDMYSKAITCVQSLNSLIKYFPI</sequence>
<keyword evidence="2" id="KW-1185">Reference proteome</keyword>
<accession>A0A8T3BRZ1</accession>
<comment type="caution">
    <text evidence="1">The sequence shown here is derived from an EMBL/GenBank/DDBJ whole genome shotgun (WGS) entry which is preliminary data.</text>
</comment>
<evidence type="ECO:0000313" key="2">
    <source>
        <dbReference type="Proteomes" id="UP000829196"/>
    </source>
</evidence>
<dbReference type="PANTHER" id="PTHR19446">
    <property type="entry name" value="REVERSE TRANSCRIPTASES"/>
    <property type="match status" value="1"/>
</dbReference>
<protein>
    <recommendedName>
        <fullName evidence="3">Reverse transcriptase domain-containing protein</fullName>
    </recommendedName>
</protein>
<evidence type="ECO:0008006" key="3">
    <source>
        <dbReference type="Google" id="ProtNLM"/>
    </source>
</evidence>
<evidence type="ECO:0000313" key="1">
    <source>
        <dbReference type="EMBL" id="KAI0519119.1"/>
    </source>
</evidence>
<dbReference type="EMBL" id="JAGYWB010000006">
    <property type="protein sequence ID" value="KAI0519119.1"/>
    <property type="molecule type" value="Genomic_DNA"/>
</dbReference>
<organism evidence="1 2">
    <name type="scientific">Dendrobium nobile</name>
    <name type="common">Orchid</name>
    <dbReference type="NCBI Taxonomy" id="94219"/>
    <lineage>
        <taxon>Eukaryota</taxon>
        <taxon>Viridiplantae</taxon>
        <taxon>Streptophyta</taxon>
        <taxon>Embryophyta</taxon>
        <taxon>Tracheophyta</taxon>
        <taxon>Spermatophyta</taxon>
        <taxon>Magnoliopsida</taxon>
        <taxon>Liliopsida</taxon>
        <taxon>Asparagales</taxon>
        <taxon>Orchidaceae</taxon>
        <taxon>Epidendroideae</taxon>
        <taxon>Malaxideae</taxon>
        <taxon>Dendrobiinae</taxon>
        <taxon>Dendrobium</taxon>
    </lineage>
</organism>
<dbReference type="AlphaFoldDB" id="A0A8T3BRZ1"/>
<dbReference type="Proteomes" id="UP000829196">
    <property type="component" value="Unassembled WGS sequence"/>
</dbReference>
<proteinExistence type="predicted"/>